<gene>
    <name evidence="1" type="ORF">T4E_7108</name>
</gene>
<dbReference type="EMBL" id="JYDU01000022">
    <property type="protein sequence ID" value="KRX98363.1"/>
    <property type="molecule type" value="Genomic_DNA"/>
</dbReference>
<evidence type="ECO:0000313" key="2">
    <source>
        <dbReference type="Proteomes" id="UP000054815"/>
    </source>
</evidence>
<accession>A0A0V0YE47</accession>
<reference evidence="1 2" key="1">
    <citation type="submission" date="2015-01" db="EMBL/GenBank/DDBJ databases">
        <title>Evolution of Trichinella species and genotypes.</title>
        <authorList>
            <person name="Korhonen P.K."/>
            <person name="Edoardo P."/>
            <person name="Giuseppe L.R."/>
            <person name="Gasser R.B."/>
        </authorList>
    </citation>
    <scope>NUCLEOTIDE SEQUENCE [LARGE SCALE GENOMIC DNA]</scope>
    <source>
        <strain evidence="1">ISS141</strain>
    </source>
</reference>
<dbReference type="Proteomes" id="UP000054815">
    <property type="component" value="Unassembled WGS sequence"/>
</dbReference>
<evidence type="ECO:0000313" key="1">
    <source>
        <dbReference type="EMBL" id="KRX98363.1"/>
    </source>
</evidence>
<proteinExistence type="predicted"/>
<comment type="caution">
    <text evidence="1">The sequence shown here is derived from an EMBL/GenBank/DDBJ whole genome shotgun (WGS) entry which is preliminary data.</text>
</comment>
<dbReference type="AlphaFoldDB" id="A0A0V0YE47"/>
<feature type="non-terminal residue" evidence="1">
    <location>
        <position position="1"/>
    </location>
</feature>
<feature type="non-terminal residue" evidence="1">
    <location>
        <position position="153"/>
    </location>
</feature>
<name>A0A0V0YE47_TRIPS</name>
<sequence>LQWKNNNEKCNSELLNSFEKLPAEMVLSLTVVKIMSQDTTGSEVKSESPIQHWVFPNKEELQVYMFCLNMVKKDERKWRTKDVVKIRYRCREIRKFPKCGAYFTAKCEADGRIESYSGVVHNHSYQKPTTRISSPARAKVFQCLNKGTTDAKY</sequence>
<protein>
    <submittedName>
        <fullName evidence="1">Uncharacterized protein</fullName>
    </submittedName>
</protein>
<organism evidence="1 2">
    <name type="scientific">Trichinella pseudospiralis</name>
    <name type="common">Parasitic roundworm</name>
    <dbReference type="NCBI Taxonomy" id="6337"/>
    <lineage>
        <taxon>Eukaryota</taxon>
        <taxon>Metazoa</taxon>
        <taxon>Ecdysozoa</taxon>
        <taxon>Nematoda</taxon>
        <taxon>Enoplea</taxon>
        <taxon>Dorylaimia</taxon>
        <taxon>Trichinellida</taxon>
        <taxon>Trichinellidae</taxon>
        <taxon>Trichinella</taxon>
    </lineage>
</organism>